<dbReference type="RefSeq" id="WP_207340064.1">
    <property type="nucleotide sequence ID" value="NZ_CP074405.1"/>
</dbReference>
<dbReference type="EMBL" id="CP074405">
    <property type="protein sequence ID" value="QVI62401.1"/>
    <property type="molecule type" value="Genomic_DNA"/>
</dbReference>
<gene>
    <name evidence="1" type="ORF">KG103_00070</name>
</gene>
<evidence type="ECO:0000313" key="1">
    <source>
        <dbReference type="EMBL" id="QVI62401.1"/>
    </source>
</evidence>
<accession>A0ABX8D5P2</accession>
<proteinExistence type="predicted"/>
<protein>
    <recommendedName>
        <fullName evidence="3">SPOR domain-containing protein</fullName>
    </recommendedName>
</protein>
<evidence type="ECO:0000313" key="2">
    <source>
        <dbReference type="Proteomes" id="UP000677804"/>
    </source>
</evidence>
<sequence>MHETQPDFPIWGDIVWLTPEQGGRESGPPPTPWDRYYHATAFVPPQTSSSGLASISLHVSVRDAWTSHAKARWLVPPGPVVDEGSVIMVTEGPRTVAVFAVTHVERGQGHADLPRPPLSGQAIAEIEARAGAATRGPWRSFVEGRDHLAGDSFVMTGTEKDRGPDIYLTWDPLVSEEQRLADQDFIAHARQDVTALAMDLRELRVWHELEEVDEEIEEPAVAGDLPDGYQQPSVAYVVQTDPSQPESYQLGGFTSEREALKALYEARRDRPSESWVINMITVWDRFTDYRSES</sequence>
<name>A0ABX8D5P2_9CELL</name>
<reference evidence="1 2" key="1">
    <citation type="submission" date="2021-05" db="EMBL/GenBank/DDBJ databases">
        <title>Novel species in genus Cellulomonas.</title>
        <authorList>
            <person name="Zhang G."/>
        </authorList>
    </citation>
    <scope>NUCLEOTIDE SEQUENCE [LARGE SCALE GENOMIC DNA]</scope>
    <source>
        <strain evidence="2">zg-ZUI222</strain>
    </source>
</reference>
<dbReference type="Proteomes" id="UP000677804">
    <property type="component" value="Chromosome"/>
</dbReference>
<evidence type="ECO:0008006" key="3">
    <source>
        <dbReference type="Google" id="ProtNLM"/>
    </source>
</evidence>
<keyword evidence="2" id="KW-1185">Reference proteome</keyword>
<organism evidence="1 2">
    <name type="scientific">Cellulomonas wangleii</name>
    <dbReference type="NCBI Taxonomy" id="2816956"/>
    <lineage>
        <taxon>Bacteria</taxon>
        <taxon>Bacillati</taxon>
        <taxon>Actinomycetota</taxon>
        <taxon>Actinomycetes</taxon>
        <taxon>Micrococcales</taxon>
        <taxon>Cellulomonadaceae</taxon>
        <taxon>Cellulomonas</taxon>
    </lineage>
</organism>